<organism evidence="2 3">
    <name type="scientific">Actinomyces glycerinitolerans</name>
    <dbReference type="NCBI Taxonomy" id="1892869"/>
    <lineage>
        <taxon>Bacteria</taxon>
        <taxon>Bacillati</taxon>
        <taxon>Actinomycetota</taxon>
        <taxon>Actinomycetes</taxon>
        <taxon>Actinomycetales</taxon>
        <taxon>Actinomycetaceae</taxon>
        <taxon>Actinomyces</taxon>
    </lineage>
</organism>
<sequence>MRALNLIAVACRLHRPGLVLTPSVRSFALALVFVLVWTATRGAVTVADSLARSLTVAGLGVLVAAANASALLRDLDAVRRGALRYYGFGPADFLALYAVASLPLTALEAACGMLALDFPGWPDVSRFGLLLAAWTAATASVTVAAERFRDVDTVGGWSVPGAGAGRGADTTDLGNMGVRRGSAVRGAPMAPSARLRCRLPLGARLRRRLPALGFAYLRSASRWPVLAAAAEGLLIAYVLGRLGQPLSAGVYASGAYLAATIICVLAEVDDTAAARFARSRYGVADAELRRVKFTLALPLLVAECLTAILSGVWAGARIDGAAVLACLAYLPLLATVLADVATAYTRRHRMLPAAELGGALLALVPGLPLAVLPAVSHLLRRSEHARSH</sequence>
<feature type="transmembrane region" description="Helical" evidence="1">
    <location>
        <begin position="248"/>
        <end position="268"/>
    </location>
</feature>
<accession>A0A1M4S1M4</accession>
<reference evidence="3" key="1">
    <citation type="submission" date="2016-09" db="EMBL/GenBank/DDBJ databases">
        <authorList>
            <person name="Strepis N."/>
        </authorList>
    </citation>
    <scope>NUCLEOTIDE SEQUENCE [LARGE SCALE GENOMIC DNA]</scope>
</reference>
<evidence type="ECO:0000313" key="3">
    <source>
        <dbReference type="Proteomes" id="UP000184291"/>
    </source>
</evidence>
<feature type="transmembrane region" description="Helical" evidence="1">
    <location>
        <begin position="127"/>
        <end position="145"/>
    </location>
</feature>
<dbReference type="RefSeq" id="WP_073331546.1">
    <property type="nucleotide sequence ID" value="NZ_FQTT01000012.1"/>
</dbReference>
<keyword evidence="1" id="KW-1133">Transmembrane helix</keyword>
<feature type="transmembrane region" description="Helical" evidence="1">
    <location>
        <begin position="93"/>
        <end position="115"/>
    </location>
</feature>
<feature type="transmembrane region" description="Helical" evidence="1">
    <location>
        <begin position="356"/>
        <end position="379"/>
    </location>
</feature>
<dbReference type="AlphaFoldDB" id="A0A1M4S1M4"/>
<keyword evidence="1" id="KW-0812">Transmembrane</keyword>
<feature type="transmembrane region" description="Helical" evidence="1">
    <location>
        <begin position="295"/>
        <end position="316"/>
    </location>
</feature>
<feature type="transmembrane region" description="Helical" evidence="1">
    <location>
        <begin position="322"/>
        <end position="344"/>
    </location>
</feature>
<keyword evidence="3" id="KW-1185">Reference proteome</keyword>
<dbReference type="Proteomes" id="UP000184291">
    <property type="component" value="Unassembled WGS sequence"/>
</dbReference>
<keyword evidence="1" id="KW-0472">Membrane</keyword>
<dbReference type="EMBL" id="FQTT01000012">
    <property type="protein sequence ID" value="SHE25887.1"/>
    <property type="molecule type" value="Genomic_DNA"/>
</dbReference>
<feature type="transmembrane region" description="Helical" evidence="1">
    <location>
        <begin position="52"/>
        <end position="72"/>
    </location>
</feature>
<protein>
    <submittedName>
        <fullName evidence="2">Uncharacterized protein</fullName>
    </submittedName>
</protein>
<name>A0A1M4S1M4_9ACTO</name>
<evidence type="ECO:0000256" key="1">
    <source>
        <dbReference type="SAM" id="Phobius"/>
    </source>
</evidence>
<proteinExistence type="predicted"/>
<dbReference type="OrthoDB" id="9848152at2"/>
<gene>
    <name evidence="2" type="ORF">ACGLYG10_2124</name>
</gene>
<dbReference type="STRING" id="1892869.ACGLYG10_2124"/>
<evidence type="ECO:0000313" key="2">
    <source>
        <dbReference type="EMBL" id="SHE25887.1"/>
    </source>
</evidence>